<protein>
    <submittedName>
        <fullName evidence="1">Uncharacterized protein</fullName>
    </submittedName>
</protein>
<dbReference type="AlphaFoldDB" id="A0A0A8Z8L8"/>
<evidence type="ECO:0000313" key="1">
    <source>
        <dbReference type="EMBL" id="JAD31207.1"/>
    </source>
</evidence>
<accession>A0A0A8Z8L8</accession>
<name>A0A0A8Z8L8_ARUDO</name>
<sequence>MEKKGVDKGRVGCPRDAVTFKSWRPMQGLDSKWVVPSRLKDLLLGKLLVKFEYPSGSNMAKRKSYGLTTMGTAFKNFKGNPWRNYYLKG</sequence>
<reference evidence="1" key="1">
    <citation type="submission" date="2014-09" db="EMBL/GenBank/DDBJ databases">
        <authorList>
            <person name="Magalhaes I.L.F."/>
            <person name="Oliveira U."/>
            <person name="Santos F.R."/>
            <person name="Vidigal T.H.D.A."/>
            <person name="Brescovit A.D."/>
            <person name="Santos A.J."/>
        </authorList>
    </citation>
    <scope>NUCLEOTIDE SEQUENCE</scope>
    <source>
        <tissue evidence="1">Shoot tissue taken approximately 20 cm above the soil surface</tissue>
    </source>
</reference>
<reference evidence="1" key="2">
    <citation type="journal article" date="2015" name="Data Brief">
        <title>Shoot transcriptome of the giant reed, Arundo donax.</title>
        <authorList>
            <person name="Barrero R.A."/>
            <person name="Guerrero F.D."/>
            <person name="Moolhuijzen P."/>
            <person name="Goolsby J.A."/>
            <person name="Tidwell J."/>
            <person name="Bellgard S.E."/>
            <person name="Bellgard M.I."/>
        </authorList>
    </citation>
    <scope>NUCLEOTIDE SEQUENCE</scope>
    <source>
        <tissue evidence="1">Shoot tissue taken approximately 20 cm above the soil surface</tissue>
    </source>
</reference>
<dbReference type="EMBL" id="GBRH01266688">
    <property type="protein sequence ID" value="JAD31207.1"/>
    <property type="molecule type" value="Transcribed_RNA"/>
</dbReference>
<organism evidence="1">
    <name type="scientific">Arundo donax</name>
    <name type="common">Giant reed</name>
    <name type="synonym">Donax arundinaceus</name>
    <dbReference type="NCBI Taxonomy" id="35708"/>
    <lineage>
        <taxon>Eukaryota</taxon>
        <taxon>Viridiplantae</taxon>
        <taxon>Streptophyta</taxon>
        <taxon>Embryophyta</taxon>
        <taxon>Tracheophyta</taxon>
        <taxon>Spermatophyta</taxon>
        <taxon>Magnoliopsida</taxon>
        <taxon>Liliopsida</taxon>
        <taxon>Poales</taxon>
        <taxon>Poaceae</taxon>
        <taxon>PACMAD clade</taxon>
        <taxon>Arundinoideae</taxon>
        <taxon>Arundineae</taxon>
        <taxon>Arundo</taxon>
    </lineage>
</organism>
<proteinExistence type="predicted"/>